<dbReference type="InterPro" id="IPR000160">
    <property type="entry name" value="GGDEF_dom"/>
</dbReference>
<sequence length="414" mass="44085">MTLDGAARLPLGAVLRQGQLRVALAALLVVCTVVTVGAAWQLKASQLHGLELIGRSIAYSTEAAVAFADDGEATRLLAGIGGAERLDSARIVLGDGHEFARYERAPAGTLDALQRRLSPTVELPIVVDGRSAGRLVLAGDAGFLQALLLWAGLGLLFGVAATALTVAATARRQDALVLQPLLALSRTTRSIRQARAFGRRVEPVAVAELDALAGDFNALLDEVQAYEAELVARNEALRQAYETVSQQSRRDALTGVANRHAFEERLDEALSRARREGERVGLLFADADRFKAINDEHGHEAGDAVLCALAARLSRGVRQHDLVARLGGDEFVVLVAPLRTREELEPMARHLEALVREPLPLPGGRLLRPSASLGAAVYPDDGASAAELLAAADRAMYRCKQAGRNRPAATDTPP</sequence>
<name>A0ABX0HQ00_9BURK</name>
<keyword evidence="1" id="KW-1133">Transmembrane helix</keyword>
<evidence type="ECO:0000259" key="2">
    <source>
        <dbReference type="PROSITE" id="PS50885"/>
    </source>
</evidence>
<feature type="domain" description="GGDEF" evidence="3">
    <location>
        <begin position="278"/>
        <end position="412"/>
    </location>
</feature>
<dbReference type="InterPro" id="IPR003660">
    <property type="entry name" value="HAMP_dom"/>
</dbReference>
<keyword evidence="5" id="KW-1185">Reference proteome</keyword>
<dbReference type="InterPro" id="IPR043128">
    <property type="entry name" value="Rev_trsase/Diguanyl_cyclase"/>
</dbReference>
<dbReference type="Gene3D" id="3.30.70.270">
    <property type="match status" value="1"/>
</dbReference>
<dbReference type="PANTHER" id="PTHR46663:SF2">
    <property type="entry name" value="GGDEF DOMAIN-CONTAINING PROTEIN"/>
    <property type="match status" value="1"/>
</dbReference>
<dbReference type="EMBL" id="JAAOCD010000001">
    <property type="protein sequence ID" value="NHK97147.1"/>
    <property type="molecule type" value="Genomic_DNA"/>
</dbReference>
<dbReference type="PROSITE" id="PS50885">
    <property type="entry name" value="HAMP"/>
    <property type="match status" value="1"/>
</dbReference>
<dbReference type="Pfam" id="PF00990">
    <property type="entry name" value="GGDEF"/>
    <property type="match status" value="1"/>
</dbReference>
<evidence type="ECO:0000256" key="1">
    <source>
        <dbReference type="SAM" id="Phobius"/>
    </source>
</evidence>
<keyword evidence="1" id="KW-0812">Transmembrane</keyword>
<organism evidence="4 5">
    <name type="scientific">Rubrivivax benzoatilyticus</name>
    <dbReference type="NCBI Taxonomy" id="316997"/>
    <lineage>
        <taxon>Bacteria</taxon>
        <taxon>Pseudomonadati</taxon>
        <taxon>Pseudomonadota</taxon>
        <taxon>Betaproteobacteria</taxon>
        <taxon>Burkholderiales</taxon>
        <taxon>Sphaerotilaceae</taxon>
        <taxon>Rubrivivax</taxon>
    </lineage>
</organism>
<evidence type="ECO:0000313" key="4">
    <source>
        <dbReference type="EMBL" id="NHK97147.1"/>
    </source>
</evidence>
<dbReference type="PANTHER" id="PTHR46663">
    <property type="entry name" value="DIGUANYLATE CYCLASE DGCT-RELATED"/>
    <property type="match status" value="1"/>
</dbReference>
<dbReference type="SMART" id="SM00304">
    <property type="entry name" value="HAMP"/>
    <property type="match status" value="1"/>
</dbReference>
<dbReference type="InterPro" id="IPR052163">
    <property type="entry name" value="DGC-Regulatory_Protein"/>
</dbReference>
<gene>
    <name evidence="4" type="ORF">G7087_02040</name>
</gene>
<evidence type="ECO:0000259" key="3">
    <source>
        <dbReference type="PROSITE" id="PS50887"/>
    </source>
</evidence>
<dbReference type="RefSeq" id="WP_009855298.1">
    <property type="nucleotide sequence ID" value="NZ_JAAOCD010000001.1"/>
</dbReference>
<dbReference type="PROSITE" id="PS50887">
    <property type="entry name" value="GGDEF"/>
    <property type="match status" value="1"/>
</dbReference>
<comment type="caution">
    <text evidence="4">The sequence shown here is derived from an EMBL/GenBank/DDBJ whole genome shotgun (WGS) entry which is preliminary data.</text>
</comment>
<proteinExistence type="predicted"/>
<dbReference type="NCBIfam" id="TIGR00254">
    <property type="entry name" value="GGDEF"/>
    <property type="match status" value="1"/>
</dbReference>
<dbReference type="Proteomes" id="UP000802098">
    <property type="component" value="Unassembled WGS sequence"/>
</dbReference>
<accession>A0ABX0HQ00</accession>
<dbReference type="SMART" id="SM00267">
    <property type="entry name" value="GGDEF"/>
    <property type="match status" value="1"/>
</dbReference>
<evidence type="ECO:0000313" key="5">
    <source>
        <dbReference type="Proteomes" id="UP000802098"/>
    </source>
</evidence>
<feature type="transmembrane region" description="Helical" evidence="1">
    <location>
        <begin position="147"/>
        <end position="170"/>
    </location>
</feature>
<dbReference type="CDD" id="cd01949">
    <property type="entry name" value="GGDEF"/>
    <property type="match status" value="1"/>
</dbReference>
<protein>
    <submittedName>
        <fullName evidence="4">Diguanylate cyclase</fullName>
    </submittedName>
</protein>
<feature type="transmembrane region" description="Helical" evidence="1">
    <location>
        <begin position="20"/>
        <end position="42"/>
    </location>
</feature>
<dbReference type="Pfam" id="PF17152">
    <property type="entry name" value="CHASE8"/>
    <property type="match status" value="1"/>
</dbReference>
<dbReference type="SUPFAM" id="SSF55073">
    <property type="entry name" value="Nucleotide cyclase"/>
    <property type="match status" value="1"/>
</dbReference>
<reference evidence="4 5" key="1">
    <citation type="submission" date="2020-03" db="EMBL/GenBank/DDBJ databases">
        <title>Rubrivivax benzoatilyticus JA2 (sequenced after 10 years sub-culturing).</title>
        <authorList>
            <person name="Gupta D."/>
            <person name="Chintalapati S."/>
            <person name="Chintalapati V.R."/>
        </authorList>
    </citation>
    <scope>NUCLEOTIDE SEQUENCE [LARGE SCALE GENOMIC DNA]</scope>
    <source>
        <strain evidence="4 5">JA2-Mal</strain>
    </source>
</reference>
<feature type="domain" description="HAMP" evidence="2">
    <location>
        <begin position="175"/>
        <end position="228"/>
    </location>
</feature>
<dbReference type="InterPro" id="IPR033417">
    <property type="entry name" value="CHASE8"/>
</dbReference>
<dbReference type="InterPro" id="IPR029787">
    <property type="entry name" value="Nucleotide_cyclase"/>
</dbReference>
<keyword evidence="1" id="KW-0472">Membrane</keyword>